<sequence>MTNQTQLMKEISQRAYYDKDNESVERGPGQLADKEWRIQTVIWLMVIALLLWIFSYALVMAITYLYDQGMQVVYAYDFFYIVNESSIHDKNFNNYGCFQ</sequence>
<proteinExistence type="predicted"/>
<dbReference type="Proteomes" id="UP000007151">
    <property type="component" value="Unassembled WGS sequence"/>
</dbReference>
<comment type="caution">
    <text evidence="2">The sequence shown here is derived from an EMBL/GenBank/DDBJ whole genome shotgun (WGS) entry which is preliminary data.</text>
</comment>
<accession>A0A212EM16</accession>
<dbReference type="InParanoid" id="A0A212EM16"/>
<dbReference type="AlphaFoldDB" id="A0A212EM16"/>
<keyword evidence="1" id="KW-1133">Transmembrane helix</keyword>
<evidence type="ECO:0000313" key="2">
    <source>
        <dbReference type="EMBL" id="OWR42517.1"/>
    </source>
</evidence>
<name>A0A212EM16_DANPL</name>
<dbReference type="EMBL" id="AGBW02013960">
    <property type="protein sequence ID" value="OWR42517.1"/>
    <property type="molecule type" value="Genomic_DNA"/>
</dbReference>
<evidence type="ECO:0000313" key="3">
    <source>
        <dbReference type="Proteomes" id="UP000007151"/>
    </source>
</evidence>
<keyword evidence="1" id="KW-0812">Transmembrane</keyword>
<keyword evidence="1" id="KW-0472">Membrane</keyword>
<reference evidence="2 3" key="1">
    <citation type="journal article" date="2011" name="Cell">
        <title>The monarch butterfly genome yields insights into long-distance migration.</title>
        <authorList>
            <person name="Zhan S."/>
            <person name="Merlin C."/>
            <person name="Boore J.L."/>
            <person name="Reppert S.M."/>
        </authorList>
    </citation>
    <scope>NUCLEOTIDE SEQUENCE [LARGE SCALE GENOMIC DNA]</scope>
    <source>
        <strain evidence="2">F-2</strain>
    </source>
</reference>
<organism evidence="2 3">
    <name type="scientific">Danaus plexippus plexippus</name>
    <dbReference type="NCBI Taxonomy" id="278856"/>
    <lineage>
        <taxon>Eukaryota</taxon>
        <taxon>Metazoa</taxon>
        <taxon>Ecdysozoa</taxon>
        <taxon>Arthropoda</taxon>
        <taxon>Hexapoda</taxon>
        <taxon>Insecta</taxon>
        <taxon>Pterygota</taxon>
        <taxon>Neoptera</taxon>
        <taxon>Endopterygota</taxon>
        <taxon>Lepidoptera</taxon>
        <taxon>Glossata</taxon>
        <taxon>Ditrysia</taxon>
        <taxon>Papilionoidea</taxon>
        <taxon>Nymphalidae</taxon>
        <taxon>Danainae</taxon>
        <taxon>Danaini</taxon>
        <taxon>Danaina</taxon>
        <taxon>Danaus</taxon>
        <taxon>Danaus</taxon>
    </lineage>
</organism>
<protein>
    <submittedName>
        <fullName evidence="2">Uncharacterized protein</fullName>
    </submittedName>
</protein>
<dbReference type="KEGG" id="dpl:KGM_204106"/>
<feature type="transmembrane region" description="Helical" evidence="1">
    <location>
        <begin position="41"/>
        <end position="66"/>
    </location>
</feature>
<evidence type="ECO:0000256" key="1">
    <source>
        <dbReference type="SAM" id="Phobius"/>
    </source>
</evidence>
<gene>
    <name evidence="2" type="ORF">KGM_204106</name>
</gene>
<keyword evidence="3" id="KW-1185">Reference proteome</keyword>